<protein>
    <submittedName>
        <fullName evidence="1">Maleylacetoacetate isomerase / Glutathione S-transferase</fullName>
    </submittedName>
</protein>
<reference evidence="1 2" key="1">
    <citation type="submission" date="2017-03" db="EMBL/GenBank/DDBJ databases">
        <title>Genome analysis of strain PAMC 26577.</title>
        <authorList>
            <person name="Oh H.-M."/>
            <person name="Yang J.-A."/>
        </authorList>
    </citation>
    <scope>NUCLEOTIDE SEQUENCE [LARGE SCALE GENOMIC DNA]</scope>
    <source>
        <strain evidence="1 2">PAMC 26577</strain>
    </source>
</reference>
<evidence type="ECO:0000313" key="2">
    <source>
        <dbReference type="Proteomes" id="UP000195221"/>
    </source>
</evidence>
<proteinExistence type="predicted"/>
<organism evidence="1 2">
    <name type="scientific">Caballeronia sordidicola</name>
    <name type="common">Burkholderia sordidicola</name>
    <dbReference type="NCBI Taxonomy" id="196367"/>
    <lineage>
        <taxon>Bacteria</taxon>
        <taxon>Pseudomonadati</taxon>
        <taxon>Pseudomonadota</taxon>
        <taxon>Betaproteobacteria</taxon>
        <taxon>Burkholderiales</taxon>
        <taxon>Burkholderiaceae</taxon>
        <taxon>Caballeronia</taxon>
    </lineage>
</organism>
<dbReference type="GO" id="GO:0016740">
    <property type="term" value="F:transferase activity"/>
    <property type="evidence" value="ECO:0007669"/>
    <property type="project" value="UniProtKB-KW"/>
</dbReference>
<accession>A0A242MIV0</accession>
<dbReference type="GO" id="GO:0016853">
    <property type="term" value="F:isomerase activity"/>
    <property type="evidence" value="ECO:0007669"/>
    <property type="project" value="UniProtKB-KW"/>
</dbReference>
<evidence type="ECO:0000313" key="1">
    <source>
        <dbReference type="EMBL" id="OTP71239.1"/>
    </source>
</evidence>
<comment type="caution">
    <text evidence="1">The sequence shown here is derived from an EMBL/GenBank/DDBJ whole genome shotgun (WGS) entry which is preliminary data.</text>
</comment>
<name>A0A242MIV0_CABSO</name>
<dbReference type="EMBL" id="NBTZ01000102">
    <property type="protein sequence ID" value="OTP71239.1"/>
    <property type="molecule type" value="Genomic_DNA"/>
</dbReference>
<gene>
    <name evidence="1" type="ORF">PAMC26577_25220</name>
</gene>
<dbReference type="Proteomes" id="UP000195221">
    <property type="component" value="Unassembled WGS sequence"/>
</dbReference>
<sequence>MSISPSADRRRIKQASLRLLLLLLIFTPR</sequence>
<keyword evidence="1" id="KW-0413">Isomerase</keyword>
<keyword evidence="1" id="KW-0808">Transferase</keyword>
<dbReference type="AlphaFoldDB" id="A0A242MIV0"/>